<accession>A0A1V9YY80</accession>
<evidence type="ECO:0000313" key="1">
    <source>
        <dbReference type="EMBL" id="OQR90769.1"/>
    </source>
</evidence>
<name>A0A1V9YY80_ACHHY</name>
<organism evidence="1 2">
    <name type="scientific">Achlya hypogyna</name>
    <name type="common">Oomycete</name>
    <name type="synonym">Protoachlya hypogyna</name>
    <dbReference type="NCBI Taxonomy" id="1202772"/>
    <lineage>
        <taxon>Eukaryota</taxon>
        <taxon>Sar</taxon>
        <taxon>Stramenopiles</taxon>
        <taxon>Oomycota</taxon>
        <taxon>Saprolegniomycetes</taxon>
        <taxon>Saprolegniales</taxon>
        <taxon>Achlyaceae</taxon>
        <taxon>Achlya</taxon>
    </lineage>
</organism>
<sequence length="192" mass="21395">MAPKRKAGRTVATVPIAKKARGNVEARKAKAKTIKERILYLVSVATELLGAPTIKKLLITEFGLTESKVFGSNVNKALKELSEAERSDFGKIRGSYHGGPTSPAFLAHEAERRVIDDIARHHEEGCVKCCFCEHWCSEDCFLDEDSVARGGKYQCSNCDKIFWTWISDGYVMGHPVEYRYGDGLEDYADLSD</sequence>
<dbReference type="AlphaFoldDB" id="A0A1V9YY80"/>
<dbReference type="OrthoDB" id="69759at2759"/>
<dbReference type="EMBL" id="JNBR01000582">
    <property type="protein sequence ID" value="OQR90769.1"/>
    <property type="molecule type" value="Genomic_DNA"/>
</dbReference>
<comment type="caution">
    <text evidence="1">The sequence shown here is derived from an EMBL/GenBank/DDBJ whole genome shotgun (WGS) entry which is preliminary data.</text>
</comment>
<dbReference type="Proteomes" id="UP000243579">
    <property type="component" value="Unassembled WGS sequence"/>
</dbReference>
<reference evidence="1 2" key="1">
    <citation type="journal article" date="2014" name="Genome Biol. Evol.">
        <title>The secreted proteins of Achlya hypogyna and Thraustotheca clavata identify the ancestral oomycete secretome and reveal gene acquisitions by horizontal gene transfer.</title>
        <authorList>
            <person name="Misner I."/>
            <person name="Blouin N."/>
            <person name="Leonard G."/>
            <person name="Richards T.A."/>
            <person name="Lane C.E."/>
        </authorList>
    </citation>
    <scope>NUCLEOTIDE SEQUENCE [LARGE SCALE GENOMIC DNA]</scope>
    <source>
        <strain evidence="1 2">ATCC 48635</strain>
    </source>
</reference>
<keyword evidence="2" id="KW-1185">Reference proteome</keyword>
<evidence type="ECO:0000313" key="2">
    <source>
        <dbReference type="Proteomes" id="UP000243579"/>
    </source>
</evidence>
<proteinExistence type="predicted"/>
<protein>
    <submittedName>
        <fullName evidence="1">Uncharacterized protein</fullName>
    </submittedName>
</protein>
<gene>
    <name evidence="1" type="ORF">ACHHYP_05270</name>
</gene>